<dbReference type="AlphaFoldDB" id="A0A5J4RAI5"/>
<name>A0A5J4RAI5_9ZZZZ</name>
<accession>A0A5J4RAI5</accession>
<evidence type="ECO:0000313" key="1">
    <source>
        <dbReference type="EMBL" id="KAA6330768.1"/>
    </source>
</evidence>
<dbReference type="EMBL" id="SNRY01001460">
    <property type="protein sequence ID" value="KAA6330768.1"/>
    <property type="molecule type" value="Genomic_DNA"/>
</dbReference>
<reference evidence="1" key="1">
    <citation type="submission" date="2019-03" db="EMBL/GenBank/DDBJ databases">
        <title>Single cell metagenomics reveals metabolic interactions within the superorganism composed of flagellate Streblomastix strix and complex community of Bacteroidetes bacteria on its surface.</title>
        <authorList>
            <person name="Treitli S.C."/>
            <person name="Kolisko M."/>
            <person name="Husnik F."/>
            <person name="Keeling P."/>
            <person name="Hampl V."/>
        </authorList>
    </citation>
    <scope>NUCLEOTIDE SEQUENCE</scope>
    <source>
        <strain evidence="1">STM</strain>
    </source>
</reference>
<proteinExistence type="predicted"/>
<comment type="caution">
    <text evidence="1">The sequence shown here is derived from an EMBL/GenBank/DDBJ whole genome shotgun (WGS) entry which is preliminary data.</text>
</comment>
<sequence>MENLRMQSLFPDEKGQFNWNLFENNVLNEKTVFALRNAFSQANDKINGMDFTDFKRRTIAGTLNDIVTKCVEEEFKEKIIGTVSNLHERFICDIGNYIFIFKKFPVSNIETVLSSKINNQDVSAHIITVVYNNSSFKSLINY</sequence>
<protein>
    <submittedName>
        <fullName evidence="1">Uncharacterized protein</fullName>
    </submittedName>
</protein>
<gene>
    <name evidence="1" type="ORF">EZS27_020555</name>
</gene>
<organism evidence="1">
    <name type="scientific">termite gut metagenome</name>
    <dbReference type="NCBI Taxonomy" id="433724"/>
    <lineage>
        <taxon>unclassified sequences</taxon>
        <taxon>metagenomes</taxon>
        <taxon>organismal metagenomes</taxon>
    </lineage>
</organism>